<sequence>MIYDELPGDAFKSSDKKIDVDGKSTDAEKITMHLTEQNVKDILSKLFTKAEKDKKLKNIIKEQYEMQQFGSSFADSSMTGMQSADDLVKDFTDAMKEANKNLKDFHIPDGLTSTIWVKDNTIVKRDFSVKMGPEKDQLVTLKANGTQSLGEKEQKFAYTLGFKDDFSDGKMDIDGTLSNKDGKINDSIKLSVNQFEAVYEADETLKDGKRDFERKITATDKDSQTTGSLTWSGDATYEKDQMNSNNKVSLDGEFLEGAKVAVNLKKSAKTVKEVELPKADQTKDLGTMSVEEIQDYFMNDVAPKAQQYFLQMLGPSW</sequence>
<dbReference type="EMBL" id="JAROCA020000001">
    <property type="protein sequence ID" value="MDY0405392.1"/>
    <property type="molecule type" value="Genomic_DNA"/>
</dbReference>
<protein>
    <submittedName>
        <fullName evidence="1">DUF6583 family protein</fullName>
    </submittedName>
</protein>
<gene>
    <name evidence="1" type="ORF">P5G51_008255</name>
</gene>
<keyword evidence="2" id="KW-1185">Reference proteome</keyword>
<accession>A0ABU5CGE1</accession>
<evidence type="ECO:0000313" key="1">
    <source>
        <dbReference type="EMBL" id="MDY0405392.1"/>
    </source>
</evidence>
<organism evidence="1 2">
    <name type="scientific">Tigheibacillus jepli</name>
    <dbReference type="NCBI Taxonomy" id="3035914"/>
    <lineage>
        <taxon>Bacteria</taxon>
        <taxon>Bacillati</taxon>
        <taxon>Bacillota</taxon>
        <taxon>Bacilli</taxon>
        <taxon>Bacillales</taxon>
        <taxon>Bacillaceae</taxon>
        <taxon>Tigheibacillus</taxon>
    </lineage>
</organism>
<dbReference type="RefSeq" id="WP_320384484.1">
    <property type="nucleotide sequence ID" value="NZ_JAROCA020000001.1"/>
</dbReference>
<dbReference type="Proteomes" id="UP001228376">
    <property type="component" value="Unassembled WGS sequence"/>
</dbReference>
<proteinExistence type="predicted"/>
<comment type="caution">
    <text evidence="1">The sequence shown here is derived from an EMBL/GenBank/DDBJ whole genome shotgun (WGS) entry which is preliminary data.</text>
</comment>
<name>A0ABU5CGE1_9BACI</name>
<evidence type="ECO:0000313" key="2">
    <source>
        <dbReference type="Proteomes" id="UP001228376"/>
    </source>
</evidence>
<reference evidence="1 2" key="1">
    <citation type="submission" date="2023-10" db="EMBL/GenBank/DDBJ databases">
        <title>179-bfca-hs.</title>
        <authorList>
            <person name="Miliotis G."/>
            <person name="Sengupta P."/>
            <person name="Hameed A."/>
            <person name="Chuvochina M."/>
            <person name="Mcdonagh F."/>
            <person name="Simpson A.C."/>
            <person name="Singh N.K."/>
            <person name="Rekha P.D."/>
            <person name="Raman K."/>
            <person name="Hugenholtz P."/>
            <person name="Venkateswaran K."/>
        </authorList>
    </citation>
    <scope>NUCLEOTIDE SEQUENCE [LARGE SCALE GENOMIC DNA]</scope>
    <source>
        <strain evidence="1 2">179-BFC-A-HS</strain>
    </source>
</reference>